<proteinExistence type="predicted"/>
<accession>A0A8T0G6G6</accession>
<evidence type="ECO:0000313" key="1">
    <source>
        <dbReference type="EMBL" id="KAG0554620.1"/>
    </source>
</evidence>
<comment type="caution">
    <text evidence="1">The sequence shown here is derived from an EMBL/GenBank/DDBJ whole genome shotgun (WGS) entry which is preliminary data.</text>
</comment>
<gene>
    <name evidence="1" type="ORF">KC19_12G105600</name>
</gene>
<dbReference type="EMBL" id="CM026433">
    <property type="protein sequence ID" value="KAG0554620.1"/>
    <property type="molecule type" value="Genomic_DNA"/>
</dbReference>
<sequence>MLSRRSRELVFSACAQENLVIGCSKTSAYLTDLTILSMQTRLPISQILQRSEKSSRSLFQSCEHLAWDARIRIFCNTSSVRFRLTCRSLRWSYERIPNWH</sequence>
<reference evidence="1" key="1">
    <citation type="submission" date="2020-06" db="EMBL/GenBank/DDBJ databases">
        <title>WGS assembly of Ceratodon purpureus strain R40.</title>
        <authorList>
            <person name="Carey S.B."/>
            <person name="Jenkins J."/>
            <person name="Shu S."/>
            <person name="Lovell J.T."/>
            <person name="Sreedasyam A."/>
            <person name="Maumus F."/>
            <person name="Tiley G.P."/>
            <person name="Fernandez-Pozo N."/>
            <person name="Barry K."/>
            <person name="Chen C."/>
            <person name="Wang M."/>
            <person name="Lipzen A."/>
            <person name="Daum C."/>
            <person name="Saski C.A."/>
            <person name="Payton A.C."/>
            <person name="Mcbreen J.C."/>
            <person name="Conrad R.E."/>
            <person name="Kollar L.M."/>
            <person name="Olsson S."/>
            <person name="Huttunen S."/>
            <person name="Landis J.B."/>
            <person name="Wickett N.J."/>
            <person name="Johnson M.G."/>
            <person name="Rensing S.A."/>
            <person name="Grimwood J."/>
            <person name="Schmutz J."/>
            <person name="Mcdaniel S.F."/>
        </authorList>
    </citation>
    <scope>NUCLEOTIDE SEQUENCE</scope>
    <source>
        <strain evidence="1">R40</strain>
    </source>
</reference>
<organism evidence="1 2">
    <name type="scientific">Ceratodon purpureus</name>
    <name type="common">Fire moss</name>
    <name type="synonym">Dicranum purpureum</name>
    <dbReference type="NCBI Taxonomy" id="3225"/>
    <lineage>
        <taxon>Eukaryota</taxon>
        <taxon>Viridiplantae</taxon>
        <taxon>Streptophyta</taxon>
        <taxon>Embryophyta</taxon>
        <taxon>Bryophyta</taxon>
        <taxon>Bryophytina</taxon>
        <taxon>Bryopsida</taxon>
        <taxon>Dicranidae</taxon>
        <taxon>Pseudoditrichales</taxon>
        <taxon>Ditrichaceae</taxon>
        <taxon>Ceratodon</taxon>
    </lineage>
</organism>
<name>A0A8T0G6G6_CERPU</name>
<protein>
    <submittedName>
        <fullName evidence="1">Uncharacterized protein</fullName>
    </submittedName>
</protein>
<dbReference type="AlphaFoldDB" id="A0A8T0G6G6"/>
<dbReference type="Proteomes" id="UP000822688">
    <property type="component" value="Chromosome 12"/>
</dbReference>
<keyword evidence="2" id="KW-1185">Reference proteome</keyword>
<evidence type="ECO:0000313" key="2">
    <source>
        <dbReference type="Proteomes" id="UP000822688"/>
    </source>
</evidence>